<evidence type="ECO:0000256" key="4">
    <source>
        <dbReference type="ARBA" id="ARBA00022840"/>
    </source>
</evidence>
<dbReference type="InterPro" id="IPR001844">
    <property type="entry name" value="Cpn60/GroEL"/>
</dbReference>
<dbReference type="InterPro" id="IPR027413">
    <property type="entry name" value="GROEL-like_equatorial_sf"/>
</dbReference>
<evidence type="ECO:0000313" key="11">
    <source>
        <dbReference type="EMBL" id="MBR0654431.1"/>
    </source>
</evidence>
<dbReference type="NCBIfam" id="NF009488">
    <property type="entry name" value="PRK12850.1"/>
    <property type="match status" value="1"/>
</dbReference>
<dbReference type="NCBIfam" id="NF009487">
    <property type="entry name" value="PRK12849.1"/>
    <property type="match status" value="1"/>
</dbReference>
<evidence type="ECO:0000256" key="2">
    <source>
        <dbReference type="ARBA" id="ARBA00022490"/>
    </source>
</evidence>
<keyword evidence="5 7" id="KW-0143">Chaperone</keyword>
<dbReference type="SUPFAM" id="SSF52029">
    <property type="entry name" value="GroEL apical domain-like"/>
    <property type="match status" value="1"/>
</dbReference>
<reference evidence="11" key="1">
    <citation type="submission" date="2020-01" db="EMBL/GenBank/DDBJ databases">
        <authorList>
            <person name="Rat A."/>
        </authorList>
    </citation>
    <scope>NUCLEOTIDE SEQUENCE</scope>
    <source>
        <strain evidence="11">LMG 28251</strain>
    </source>
</reference>
<reference evidence="11" key="2">
    <citation type="journal article" date="2021" name="Syst. Appl. Microbiol.">
        <title>Roseomonas hellenica sp. nov., isolated from roots of wild-growing Alkanna tinctoria.</title>
        <authorList>
            <person name="Rat A."/>
            <person name="Naranjo H.D."/>
            <person name="Lebbe L."/>
            <person name="Cnockaert M."/>
            <person name="Krigas N."/>
            <person name="Grigoriadou K."/>
            <person name="Maloupa E."/>
            <person name="Willems A."/>
        </authorList>
    </citation>
    <scope>NUCLEOTIDE SEQUENCE</scope>
    <source>
        <strain evidence="11">LMG 28251</strain>
    </source>
</reference>
<dbReference type="PRINTS" id="PR00298">
    <property type="entry name" value="CHAPERONIN60"/>
</dbReference>
<evidence type="ECO:0000313" key="12">
    <source>
        <dbReference type="Proteomes" id="UP001196068"/>
    </source>
</evidence>
<feature type="binding site" evidence="7">
    <location>
        <position position="415"/>
    </location>
    <ligand>
        <name>ATP</name>
        <dbReference type="ChEBI" id="CHEBI:30616"/>
    </ligand>
</feature>
<organism evidence="11 12">
    <name type="scientific">Plastoroseomonas arctica</name>
    <dbReference type="NCBI Taxonomy" id="1509237"/>
    <lineage>
        <taxon>Bacteria</taxon>
        <taxon>Pseudomonadati</taxon>
        <taxon>Pseudomonadota</taxon>
        <taxon>Alphaproteobacteria</taxon>
        <taxon>Acetobacterales</taxon>
        <taxon>Acetobacteraceae</taxon>
        <taxon>Plastoroseomonas</taxon>
    </lineage>
</organism>
<dbReference type="NCBIfam" id="TIGR02348">
    <property type="entry name" value="GroEL"/>
    <property type="match status" value="1"/>
</dbReference>
<evidence type="ECO:0000256" key="10">
    <source>
        <dbReference type="SAM" id="MobiDB-lite"/>
    </source>
</evidence>
<dbReference type="RefSeq" id="WP_211873241.1">
    <property type="nucleotide sequence ID" value="NZ_JAAEDH010000003.1"/>
</dbReference>
<feature type="binding site" evidence="7">
    <location>
        <begin position="30"/>
        <end position="33"/>
    </location>
    <ligand>
        <name>ATP</name>
        <dbReference type="ChEBI" id="CHEBI:30616"/>
    </ligand>
</feature>
<protein>
    <recommendedName>
        <fullName evidence="7">Chaperonin GroEL</fullName>
        <ecNumber evidence="7">5.6.1.7</ecNumber>
    </recommendedName>
    <alternativeName>
        <fullName evidence="7">60 kDa chaperonin</fullName>
    </alternativeName>
    <alternativeName>
        <fullName evidence="7">Chaperonin-60</fullName>
        <shortName evidence="7">Cpn60</shortName>
    </alternativeName>
</protein>
<dbReference type="InterPro" id="IPR027410">
    <property type="entry name" value="TCP-1-like_intermed_sf"/>
</dbReference>
<sequence>MAAKDVKFGASAREKMLRGVDILADAVKVTLGPKGRNVILDKSFGAPRITKDGVTVAKEIELADKFENMGAQMVREVASKTNDVAGDGTTTATVLAQAIVREGAKAVAAGMNPMDLKRGIDQAVKVVVEELKTRTRKITTSAEVAQVGSLSANGEHEIGEMIAKAMEKVGNEGVITVEEAKSIATELDVVEGMQFDRGYVSPYFITNAEKMVAEMENPYILIFEKKLSQLQPMLPLLEAVVQSGRPLVIVAEDVEGEALATLVVNKLRGGLKIAAVKAPGFGDRRKAMLEDIAILTGGQVISEDLGIKLETVTLAMLGRAKNVRIEKENTTIIDGAGEKADITGRCEQIKAQIEETTSDYDREKLQERLAKLAGGVAVIRVGGSTEVEVKERKDRVDDALHATRAAVEEGIVPGGGVALLRASLKLAGLKGQNNDQQVGIEIVRRAIMAPARQIAENAGKDGAVVSGEVLRSDVYEYGYDAQNDEYKDLVASGIIDPTKVVRTALQDAASVASLLITTEAMVAERPAKSSAPQGGGGGGMGGMGDMDF</sequence>
<dbReference type="Gene3D" id="3.50.7.10">
    <property type="entry name" value="GroEL"/>
    <property type="match status" value="1"/>
</dbReference>
<evidence type="ECO:0000256" key="7">
    <source>
        <dbReference type="HAMAP-Rule" id="MF_00600"/>
    </source>
</evidence>
<name>A0AAF1KL79_9PROT</name>
<keyword evidence="6 7" id="KW-0413">Isomerase</keyword>
<comment type="subcellular location">
    <subcellularLocation>
        <location evidence="7">Cytoplasm</location>
    </subcellularLocation>
</comment>
<dbReference type="EMBL" id="JAAEDH010000003">
    <property type="protein sequence ID" value="MBR0654431.1"/>
    <property type="molecule type" value="Genomic_DNA"/>
</dbReference>
<dbReference type="FunFam" id="3.50.7.10:FF:000001">
    <property type="entry name" value="60 kDa chaperonin"/>
    <property type="match status" value="1"/>
</dbReference>
<keyword evidence="3 7" id="KW-0547">Nucleotide-binding</keyword>
<evidence type="ECO:0000256" key="3">
    <source>
        <dbReference type="ARBA" id="ARBA00022741"/>
    </source>
</evidence>
<comment type="similarity">
    <text evidence="1 7 8">Belongs to the chaperonin (HSP60) family.</text>
</comment>
<dbReference type="AlphaFoldDB" id="A0AAF1KL79"/>
<evidence type="ECO:0000256" key="8">
    <source>
        <dbReference type="RuleBase" id="RU000418"/>
    </source>
</evidence>
<comment type="caution">
    <text evidence="7">Lacks conserved residue(s) required for the propagation of feature annotation.</text>
</comment>
<dbReference type="GO" id="GO:0016853">
    <property type="term" value="F:isomerase activity"/>
    <property type="evidence" value="ECO:0007669"/>
    <property type="project" value="UniProtKB-KW"/>
</dbReference>
<dbReference type="FunFam" id="1.10.560.10:FF:000001">
    <property type="entry name" value="60 kDa chaperonin"/>
    <property type="match status" value="1"/>
</dbReference>
<accession>A0AAF1KL79</accession>
<dbReference type="Proteomes" id="UP001196068">
    <property type="component" value="Unassembled WGS sequence"/>
</dbReference>
<dbReference type="Gene3D" id="1.10.560.10">
    <property type="entry name" value="GroEL-like equatorial domain"/>
    <property type="match status" value="1"/>
</dbReference>
<proteinExistence type="inferred from homology"/>
<feature type="region of interest" description="Disordered" evidence="10">
    <location>
        <begin position="525"/>
        <end position="548"/>
    </location>
</feature>
<dbReference type="CDD" id="cd03344">
    <property type="entry name" value="GroEL"/>
    <property type="match status" value="1"/>
</dbReference>
<dbReference type="SUPFAM" id="SSF54849">
    <property type="entry name" value="GroEL-intermediate domain like"/>
    <property type="match status" value="1"/>
</dbReference>
<dbReference type="PANTHER" id="PTHR45633">
    <property type="entry name" value="60 KDA HEAT SHOCK PROTEIN, MITOCHONDRIAL"/>
    <property type="match status" value="1"/>
</dbReference>
<feature type="binding site" evidence="7">
    <location>
        <position position="51"/>
    </location>
    <ligand>
        <name>ATP</name>
        <dbReference type="ChEBI" id="CHEBI:30616"/>
    </ligand>
</feature>
<dbReference type="InterPro" id="IPR018370">
    <property type="entry name" value="Chaperonin_Cpn60_CS"/>
</dbReference>
<dbReference type="GO" id="GO:0005524">
    <property type="term" value="F:ATP binding"/>
    <property type="evidence" value="ECO:0007669"/>
    <property type="project" value="UniProtKB-UniRule"/>
</dbReference>
<evidence type="ECO:0000256" key="5">
    <source>
        <dbReference type="ARBA" id="ARBA00023186"/>
    </source>
</evidence>
<gene>
    <name evidence="7 11" type="primary">groL</name>
    <name evidence="7" type="synonym">groEL</name>
    <name evidence="11" type="ORF">GXW79_04985</name>
</gene>
<dbReference type="NCBIfam" id="NF000592">
    <property type="entry name" value="PRK00013.1"/>
    <property type="match status" value="1"/>
</dbReference>
<evidence type="ECO:0000256" key="9">
    <source>
        <dbReference type="RuleBase" id="RU000419"/>
    </source>
</evidence>
<feature type="compositionally biased region" description="Gly residues" evidence="10">
    <location>
        <begin position="533"/>
        <end position="548"/>
    </location>
</feature>
<dbReference type="GO" id="GO:0140662">
    <property type="term" value="F:ATP-dependent protein folding chaperone"/>
    <property type="evidence" value="ECO:0007669"/>
    <property type="project" value="InterPro"/>
</dbReference>
<dbReference type="PROSITE" id="PS00296">
    <property type="entry name" value="CHAPERONINS_CPN60"/>
    <property type="match status" value="1"/>
</dbReference>
<feature type="binding site" evidence="7">
    <location>
        <position position="496"/>
    </location>
    <ligand>
        <name>ATP</name>
        <dbReference type="ChEBI" id="CHEBI:30616"/>
    </ligand>
</feature>
<feature type="binding site" evidence="7">
    <location>
        <begin position="87"/>
        <end position="91"/>
    </location>
    <ligand>
        <name>ATP</name>
        <dbReference type="ChEBI" id="CHEBI:30616"/>
    </ligand>
</feature>
<keyword evidence="4 7" id="KW-0067">ATP-binding</keyword>
<evidence type="ECO:0000256" key="6">
    <source>
        <dbReference type="ARBA" id="ARBA00023235"/>
    </source>
</evidence>
<comment type="function">
    <text evidence="7 9">Together with its co-chaperonin GroES, plays an essential role in assisting protein folding. The GroEL-GroES system forms a nano-cage that allows encapsulation of the non-native substrate proteins and provides a physical environment optimized to promote and accelerate protein folding.</text>
</comment>
<dbReference type="EC" id="5.6.1.7" evidence="7"/>
<comment type="caution">
    <text evidence="11">The sequence shown here is derived from an EMBL/GenBank/DDBJ whole genome shotgun (WGS) entry which is preliminary data.</text>
</comment>
<dbReference type="GO" id="GO:0005737">
    <property type="term" value="C:cytoplasm"/>
    <property type="evidence" value="ECO:0007669"/>
    <property type="project" value="UniProtKB-SubCell"/>
</dbReference>
<dbReference type="InterPro" id="IPR027409">
    <property type="entry name" value="GroEL-like_apical_dom_sf"/>
</dbReference>
<keyword evidence="12" id="KW-1185">Reference proteome</keyword>
<dbReference type="GO" id="GO:0042026">
    <property type="term" value="P:protein refolding"/>
    <property type="evidence" value="ECO:0007669"/>
    <property type="project" value="UniProtKB-UniRule"/>
</dbReference>
<evidence type="ECO:0000256" key="1">
    <source>
        <dbReference type="ARBA" id="ARBA00006607"/>
    </source>
</evidence>
<dbReference type="GO" id="GO:0051082">
    <property type="term" value="F:unfolded protein binding"/>
    <property type="evidence" value="ECO:0007669"/>
    <property type="project" value="UniProtKB-UniRule"/>
</dbReference>
<dbReference type="SUPFAM" id="SSF48592">
    <property type="entry name" value="GroEL equatorial domain-like"/>
    <property type="match status" value="1"/>
</dbReference>
<keyword evidence="2 7" id="KW-0963">Cytoplasm</keyword>
<dbReference type="NCBIfam" id="NF009489">
    <property type="entry name" value="PRK12851.1"/>
    <property type="match status" value="1"/>
</dbReference>
<dbReference type="HAMAP" id="MF_00600">
    <property type="entry name" value="CH60"/>
    <property type="match status" value="1"/>
</dbReference>
<dbReference type="Gene3D" id="3.30.260.10">
    <property type="entry name" value="TCP-1-like chaperonin intermediate domain"/>
    <property type="match status" value="1"/>
</dbReference>
<dbReference type="InterPro" id="IPR002423">
    <property type="entry name" value="Cpn60/GroEL/TCP-1"/>
</dbReference>
<dbReference type="Pfam" id="PF00118">
    <property type="entry name" value="Cpn60_TCP1"/>
    <property type="match status" value="1"/>
</dbReference>
<comment type="subunit">
    <text evidence="7 9">Forms a cylinder of 14 subunits composed of two heptameric rings stacked back-to-back. Interacts with the co-chaperonin GroES.</text>
</comment>